<dbReference type="EMBL" id="JPWF01000002">
    <property type="protein sequence ID" value="RCK39107.1"/>
    <property type="molecule type" value="Genomic_DNA"/>
</dbReference>
<evidence type="ECO:0000313" key="1">
    <source>
        <dbReference type="EMBL" id="RCK39107.1"/>
    </source>
</evidence>
<accession>A0A367WCK4</accession>
<dbReference type="RefSeq" id="WP_114101151.1">
    <property type="nucleotide sequence ID" value="NZ_JPWF01000002.1"/>
</dbReference>
<protein>
    <submittedName>
        <fullName evidence="1">Uncharacterized protein</fullName>
    </submittedName>
</protein>
<evidence type="ECO:0000313" key="2">
    <source>
        <dbReference type="Proteomes" id="UP000253226"/>
    </source>
</evidence>
<name>A0A367WCK4_9PROT</name>
<dbReference type="OrthoDB" id="8420894at2"/>
<reference evidence="1 2" key="1">
    <citation type="submission" date="2014-07" db="EMBL/GenBank/DDBJ databases">
        <title>Draft genome sequence of Thalassospira profundimaris 35.</title>
        <authorList>
            <person name="Lai Q."/>
            <person name="Shao Z."/>
        </authorList>
    </citation>
    <scope>NUCLEOTIDE SEQUENCE [LARGE SCALE GENOMIC DNA]</scope>
    <source>
        <strain evidence="1 2">35</strain>
    </source>
</reference>
<organism evidence="1 2">
    <name type="scientific">Thalassospira profundimaris</name>
    <dbReference type="NCBI Taxonomy" id="502049"/>
    <lineage>
        <taxon>Bacteria</taxon>
        <taxon>Pseudomonadati</taxon>
        <taxon>Pseudomonadota</taxon>
        <taxon>Alphaproteobacteria</taxon>
        <taxon>Rhodospirillales</taxon>
        <taxon>Thalassospiraceae</taxon>
        <taxon>Thalassospira</taxon>
    </lineage>
</organism>
<dbReference type="Proteomes" id="UP000253226">
    <property type="component" value="Unassembled WGS sequence"/>
</dbReference>
<sequence>MNTEILQSSNIAIHFDIPAHGLPLKTFVETASAAEEVIESLIDQIFNGSVEYSLIVLPPEVGSFRSKLKIIVISVGAALLPALATDFTSGLIEGLTNRNPNEWGELAGQELRNLFSSEAIADEPEEEQTSFIRSQECRAVAKMLAAATSTFMQRPTKELIESNISTEMFREAFAARNAFYIACLEHHEISGVSFADTEDFEVPRSAFIELQTVIPPKVEEEDELPWHVETTTIIVSSPNWAKSDSKRHWKGKDSDGHDRYFTIDDDSFWFLAEHEMLNFHFADRLRVQIKYHLIDDRKIHNTVLRVLRYNSRPVSEPLSEDELEELIGPHKKGENTQNQFNLFDDQ</sequence>
<gene>
    <name evidence="1" type="ORF">TH19_04825</name>
</gene>
<proteinExistence type="predicted"/>
<dbReference type="AlphaFoldDB" id="A0A367WCK4"/>
<comment type="caution">
    <text evidence="1">The sequence shown here is derived from an EMBL/GenBank/DDBJ whole genome shotgun (WGS) entry which is preliminary data.</text>
</comment>